<dbReference type="InterPro" id="IPR014710">
    <property type="entry name" value="RmlC-like_jellyroll"/>
</dbReference>
<dbReference type="InterPro" id="IPR000595">
    <property type="entry name" value="cNMP-bd_dom"/>
</dbReference>
<dbReference type="InterPro" id="IPR018490">
    <property type="entry name" value="cNMP-bd_dom_sf"/>
</dbReference>
<dbReference type="EMBL" id="CP122539">
    <property type="protein sequence ID" value="WGH75552.1"/>
    <property type="molecule type" value="Genomic_DNA"/>
</dbReference>
<feature type="domain" description="Cyclic nucleotide-binding" evidence="1">
    <location>
        <begin position="25"/>
        <end position="114"/>
    </location>
</feature>
<reference evidence="2 3" key="1">
    <citation type="submission" date="2023-04" db="EMBL/GenBank/DDBJ databases">
        <title>Tenacibaculum tangerinum sp. nov., isolated from sea tidal flat of South Korea.</title>
        <authorList>
            <person name="Lee S.H."/>
            <person name="Kim J.-J."/>
        </authorList>
    </citation>
    <scope>NUCLEOTIDE SEQUENCE [LARGE SCALE GENOMIC DNA]</scope>
    <source>
        <strain evidence="2 3">GRR-S3-23</strain>
    </source>
</reference>
<evidence type="ECO:0000259" key="1">
    <source>
        <dbReference type="PROSITE" id="PS50042"/>
    </source>
</evidence>
<dbReference type="PROSITE" id="PS50042">
    <property type="entry name" value="CNMP_BINDING_3"/>
    <property type="match status" value="1"/>
</dbReference>
<dbReference type="SUPFAM" id="SSF51206">
    <property type="entry name" value="cAMP-binding domain-like"/>
    <property type="match status" value="1"/>
</dbReference>
<accession>A0ABY8L276</accession>
<dbReference type="RefSeq" id="WP_279651426.1">
    <property type="nucleotide sequence ID" value="NZ_CP122539.1"/>
</dbReference>
<sequence>MNDDLSCFLEKYTDSPEFLLSHFKDVISYAEYEPNHFLTKAGEYPKHFFIILTGIARSFVINEKGINTTRTFFTTGDITGSNSAMMQNIPSEVNYQTLTKVTCYVGDFHKLIELTLKYKEFSLFYIKTLEQGYLKAEEVLLNISTLNATERYLELRKKIPNIDNLITQRNIASYLNISPVQLSRIRKKLLKEKNLNIC</sequence>
<dbReference type="CDD" id="cd00038">
    <property type="entry name" value="CAP_ED"/>
    <property type="match status" value="1"/>
</dbReference>
<organism evidence="2 3">
    <name type="scientific">Tenacibaculum tangerinum</name>
    <dbReference type="NCBI Taxonomy" id="3038772"/>
    <lineage>
        <taxon>Bacteria</taxon>
        <taxon>Pseudomonadati</taxon>
        <taxon>Bacteroidota</taxon>
        <taxon>Flavobacteriia</taxon>
        <taxon>Flavobacteriales</taxon>
        <taxon>Flavobacteriaceae</taxon>
        <taxon>Tenacibaculum</taxon>
    </lineage>
</organism>
<dbReference type="Gene3D" id="2.60.120.10">
    <property type="entry name" value="Jelly Rolls"/>
    <property type="match status" value="1"/>
</dbReference>
<proteinExistence type="predicted"/>
<dbReference type="Proteomes" id="UP001232001">
    <property type="component" value="Chromosome"/>
</dbReference>
<keyword evidence="3" id="KW-1185">Reference proteome</keyword>
<name>A0ABY8L276_9FLAO</name>
<gene>
    <name evidence="2" type="ORF">P8625_16065</name>
</gene>
<protein>
    <submittedName>
        <fullName evidence="2">Crp/Fnr family transcriptional regulator</fullName>
    </submittedName>
</protein>
<evidence type="ECO:0000313" key="3">
    <source>
        <dbReference type="Proteomes" id="UP001232001"/>
    </source>
</evidence>
<evidence type="ECO:0000313" key="2">
    <source>
        <dbReference type="EMBL" id="WGH75552.1"/>
    </source>
</evidence>
<dbReference type="Pfam" id="PF00027">
    <property type="entry name" value="cNMP_binding"/>
    <property type="match status" value="1"/>
</dbReference>